<dbReference type="Proteomes" id="UP000391834">
    <property type="component" value="Unassembled WGS sequence"/>
</dbReference>
<keyword evidence="2" id="KW-1185">Reference proteome</keyword>
<protein>
    <submittedName>
        <fullName evidence="1">Uncharacterized protein</fullName>
    </submittedName>
</protein>
<dbReference type="AlphaFoldDB" id="A0A5M4B3F0"/>
<proteinExistence type="predicted"/>
<evidence type="ECO:0000313" key="1">
    <source>
        <dbReference type="EMBL" id="GET34401.1"/>
    </source>
</evidence>
<accession>A0A5M4B3F0</accession>
<gene>
    <name evidence="1" type="ORF">PbJCM13498_32640</name>
</gene>
<reference evidence="1 2" key="1">
    <citation type="submission" date="2019-10" db="EMBL/GenBank/DDBJ databases">
        <title>Prolixibacter strains distinguished by the presence of nitrate reductase genes were adept at nitrate-dependent anaerobic corrosion of metallic iron and carbon steel.</title>
        <authorList>
            <person name="Iino T."/>
            <person name="Shono N."/>
            <person name="Ito K."/>
            <person name="Nakamura R."/>
            <person name="Sueoka K."/>
            <person name="Harayama S."/>
            <person name="Ohkuma M."/>
        </authorList>
    </citation>
    <scope>NUCLEOTIDE SEQUENCE [LARGE SCALE GENOMIC DNA]</scope>
    <source>
        <strain evidence="1 2">JCM 13498</strain>
    </source>
</reference>
<organism evidence="1 2">
    <name type="scientific">Prolixibacter bellariivorans</name>
    <dbReference type="NCBI Taxonomy" id="314319"/>
    <lineage>
        <taxon>Bacteria</taxon>
        <taxon>Pseudomonadati</taxon>
        <taxon>Bacteroidota</taxon>
        <taxon>Bacteroidia</taxon>
        <taxon>Marinilabiliales</taxon>
        <taxon>Prolixibacteraceae</taxon>
        <taxon>Prolixibacter</taxon>
    </lineage>
</organism>
<dbReference type="EMBL" id="BLAX01000001">
    <property type="protein sequence ID" value="GET34401.1"/>
    <property type="molecule type" value="Genomic_DNA"/>
</dbReference>
<sequence>MVKGTLLSYKIKERLIMRLLSLIGLIAIVSLVARKSVEAQDSFAGQRMATEFKISFNRIELSDVPAFVSLAVKSEYRQVSISQAYKSRLPCGMVIYKLYLNVEGSIRVTYYEEDGRKYIPGTDD</sequence>
<evidence type="ECO:0000313" key="2">
    <source>
        <dbReference type="Proteomes" id="UP000391834"/>
    </source>
</evidence>
<comment type="caution">
    <text evidence="1">The sequence shown here is derived from an EMBL/GenBank/DDBJ whole genome shotgun (WGS) entry which is preliminary data.</text>
</comment>
<name>A0A5M4B3F0_9BACT</name>